<evidence type="ECO:0000259" key="6">
    <source>
        <dbReference type="Pfam" id="PF02771"/>
    </source>
</evidence>
<sequence length="755" mass="81341">MPVPLFRSFFQGGFECSAHRRPSGRRVDVIDATRHDHFAREDYARLAATGLRTARDGLRWPLIERVPGEYEFTSVAAQLAGSREAGVQVIWDLLHYGTPDHVDVFAADFPARFAAFAAAAAAYLAAGTDGELWLCPINEVSFFAWGGGEVGYLNPFVHGQGPRLKRALVRAVIAGMDAVRAAHPGARFLHAEPLIRVSAHPDRPWEDLHAAGVQESQFETLDLLSGRLNPELGGGPAYLDVIGLNYYPDNQWRHHPDHGQRSVLPPTHPEYRPLRTLLAEVHARYGRPLLISETGAEDDARAPWFARVAREALAARAAGVPVQGVCLYPVVNHPGWDDDRHCHNGLWDYPDAQGGRSVHPPLLEALRAAQAEERGEGVPAPAHSGQGLAEALRRFARAEPTLQAEAAVRDLDARVPAASLAALHAEGLLSATLSTEDGGLGVAGVDLLQLLRRVGRASLPVARLYEGHVNALLLIRRYGTPAQSRQAAQDALAGHLFGVWNTEDQDALHLHGGEDSWTLRGGKTFTSGGAAVTRALVTAERPDGEGRQMLLLEHLDDARFDASFWQPLGMRATASARLNLNGLPVSGAALIGSPGDYYAQPEFGGGALRFLGAQLGGADALMDASRDALRHLGRTGDPVQALRFADAAGRAEGAWQIVLEGARRLERGETGEAFLAYVALARAQTEDACLQVAEATERAVGARGLLEPHPAARLLRDLRMYLRQPAPDAARLAAGHWLLGTPGPGPEDVSPWRPA</sequence>
<evidence type="ECO:0008006" key="9">
    <source>
        <dbReference type="Google" id="ProtNLM"/>
    </source>
</evidence>
<dbReference type="Pfam" id="PF02771">
    <property type="entry name" value="Acyl-CoA_dh_N"/>
    <property type="match status" value="1"/>
</dbReference>
<accession>A0A917UMH6</accession>
<dbReference type="SUPFAM" id="SSF47203">
    <property type="entry name" value="Acyl-CoA dehydrogenase C-terminal domain-like"/>
    <property type="match status" value="1"/>
</dbReference>
<proteinExistence type="inferred from homology"/>
<evidence type="ECO:0000256" key="2">
    <source>
        <dbReference type="ARBA" id="ARBA00009347"/>
    </source>
</evidence>
<dbReference type="Gene3D" id="3.20.20.80">
    <property type="entry name" value="Glycosidases"/>
    <property type="match status" value="1"/>
</dbReference>
<dbReference type="Proteomes" id="UP000635726">
    <property type="component" value="Unassembled WGS sequence"/>
</dbReference>
<dbReference type="InterPro" id="IPR009075">
    <property type="entry name" value="AcylCo_DH/oxidase_C"/>
</dbReference>
<comment type="caution">
    <text evidence="7">The sequence shown here is derived from an EMBL/GenBank/DDBJ whole genome shotgun (WGS) entry which is preliminary data.</text>
</comment>
<dbReference type="Gene3D" id="1.20.140.10">
    <property type="entry name" value="Butyryl-CoA Dehydrogenase, subunit A, domain 3"/>
    <property type="match status" value="1"/>
</dbReference>
<dbReference type="InterPro" id="IPR013786">
    <property type="entry name" value="AcylCoA_DH/ox_N"/>
</dbReference>
<organism evidence="7 8">
    <name type="scientific">Deinococcus aquiradiocola</name>
    <dbReference type="NCBI Taxonomy" id="393059"/>
    <lineage>
        <taxon>Bacteria</taxon>
        <taxon>Thermotogati</taxon>
        <taxon>Deinococcota</taxon>
        <taxon>Deinococci</taxon>
        <taxon>Deinococcales</taxon>
        <taxon>Deinococcaceae</taxon>
        <taxon>Deinococcus</taxon>
    </lineage>
</organism>
<reference evidence="7" key="1">
    <citation type="journal article" date="2014" name="Int. J. Syst. Evol. Microbiol.">
        <title>Complete genome sequence of Corynebacterium casei LMG S-19264T (=DSM 44701T), isolated from a smear-ripened cheese.</title>
        <authorList>
            <consortium name="US DOE Joint Genome Institute (JGI-PGF)"/>
            <person name="Walter F."/>
            <person name="Albersmeier A."/>
            <person name="Kalinowski J."/>
            <person name="Ruckert C."/>
        </authorList>
    </citation>
    <scope>NUCLEOTIDE SEQUENCE</scope>
    <source>
        <strain evidence="7">JCM 14371</strain>
    </source>
</reference>
<dbReference type="PANTHER" id="PTHR43884:SF12">
    <property type="entry name" value="ISOVALERYL-COA DEHYDROGENASE, MITOCHONDRIAL-RELATED"/>
    <property type="match status" value="1"/>
</dbReference>
<evidence type="ECO:0000256" key="4">
    <source>
        <dbReference type="ARBA" id="ARBA00022827"/>
    </source>
</evidence>
<feature type="domain" description="Acyl-CoA dehydrogenase/oxidase N-terminal" evidence="6">
    <location>
        <begin position="388"/>
        <end position="492"/>
    </location>
</feature>
<keyword evidence="3" id="KW-0285">Flavoprotein</keyword>
<dbReference type="EMBL" id="BMOE01000002">
    <property type="protein sequence ID" value="GGJ68248.1"/>
    <property type="molecule type" value="Genomic_DNA"/>
</dbReference>
<dbReference type="Gene3D" id="1.10.540.10">
    <property type="entry name" value="Acyl-CoA dehydrogenase/oxidase, N-terminal domain"/>
    <property type="match status" value="1"/>
</dbReference>
<evidence type="ECO:0000259" key="5">
    <source>
        <dbReference type="Pfam" id="PF00441"/>
    </source>
</evidence>
<protein>
    <recommendedName>
        <fullName evidence="9">Glycosyl transferase family 1</fullName>
    </recommendedName>
</protein>
<dbReference type="InterPro" id="IPR009100">
    <property type="entry name" value="AcylCoA_DH/oxidase_NM_dom_sf"/>
</dbReference>
<dbReference type="Pfam" id="PF00441">
    <property type="entry name" value="Acyl-CoA_dh_1"/>
    <property type="match status" value="1"/>
</dbReference>
<dbReference type="InterPro" id="IPR046373">
    <property type="entry name" value="Acyl-CoA_Oxase/DH_mid-dom_sf"/>
</dbReference>
<keyword evidence="8" id="KW-1185">Reference proteome</keyword>
<evidence type="ECO:0000313" key="7">
    <source>
        <dbReference type="EMBL" id="GGJ68248.1"/>
    </source>
</evidence>
<dbReference type="SUPFAM" id="SSF56645">
    <property type="entry name" value="Acyl-CoA dehydrogenase NM domain-like"/>
    <property type="match status" value="1"/>
</dbReference>
<evidence type="ECO:0000256" key="1">
    <source>
        <dbReference type="ARBA" id="ARBA00001974"/>
    </source>
</evidence>
<evidence type="ECO:0000313" key="8">
    <source>
        <dbReference type="Proteomes" id="UP000635726"/>
    </source>
</evidence>
<feature type="domain" description="Acyl-CoA dehydrogenase/oxidase C-terminal" evidence="5">
    <location>
        <begin position="597"/>
        <end position="721"/>
    </location>
</feature>
<name>A0A917UMH6_9DEIO</name>
<comment type="similarity">
    <text evidence="2">Belongs to the acyl-CoA dehydrogenase family.</text>
</comment>
<keyword evidence="4" id="KW-0274">FAD</keyword>
<dbReference type="SUPFAM" id="SSF51445">
    <property type="entry name" value="(Trans)glycosidases"/>
    <property type="match status" value="1"/>
</dbReference>
<dbReference type="AlphaFoldDB" id="A0A917UMH6"/>
<dbReference type="InterPro" id="IPR036250">
    <property type="entry name" value="AcylCo_DH-like_C"/>
</dbReference>
<dbReference type="InterPro" id="IPR037069">
    <property type="entry name" value="AcylCoA_DH/ox_N_sf"/>
</dbReference>
<reference evidence="7" key="2">
    <citation type="submission" date="2020-09" db="EMBL/GenBank/DDBJ databases">
        <authorList>
            <person name="Sun Q."/>
            <person name="Ohkuma M."/>
        </authorList>
    </citation>
    <scope>NUCLEOTIDE SEQUENCE</scope>
    <source>
        <strain evidence="7">JCM 14371</strain>
    </source>
</reference>
<dbReference type="RefSeq" id="WP_188961232.1">
    <property type="nucleotide sequence ID" value="NZ_BMOE01000002.1"/>
</dbReference>
<dbReference type="GO" id="GO:0003995">
    <property type="term" value="F:acyl-CoA dehydrogenase activity"/>
    <property type="evidence" value="ECO:0007669"/>
    <property type="project" value="TreeGrafter"/>
</dbReference>
<dbReference type="Gene3D" id="2.40.110.10">
    <property type="entry name" value="Butyryl-CoA Dehydrogenase, subunit A, domain 2"/>
    <property type="match status" value="1"/>
</dbReference>
<dbReference type="PANTHER" id="PTHR43884">
    <property type="entry name" value="ACYL-COA DEHYDROGENASE"/>
    <property type="match status" value="1"/>
</dbReference>
<gene>
    <name evidence="7" type="ORF">GCM10008939_10800</name>
</gene>
<dbReference type="InterPro" id="IPR017853">
    <property type="entry name" value="GH"/>
</dbReference>
<comment type="cofactor">
    <cofactor evidence="1">
        <name>FAD</name>
        <dbReference type="ChEBI" id="CHEBI:57692"/>
    </cofactor>
</comment>
<dbReference type="GO" id="GO:0050660">
    <property type="term" value="F:flavin adenine dinucleotide binding"/>
    <property type="evidence" value="ECO:0007669"/>
    <property type="project" value="InterPro"/>
</dbReference>
<evidence type="ECO:0000256" key="3">
    <source>
        <dbReference type="ARBA" id="ARBA00022630"/>
    </source>
</evidence>